<dbReference type="RefSeq" id="WP_115793371.1">
    <property type="nucleotide sequence ID" value="NZ_QSLN01000026.1"/>
</dbReference>
<dbReference type="AlphaFoldDB" id="A0A3D8P2R7"/>
<dbReference type="Proteomes" id="UP000256329">
    <property type="component" value="Unassembled WGS sequence"/>
</dbReference>
<keyword evidence="1" id="KW-0812">Transmembrane</keyword>
<proteinExistence type="predicted"/>
<keyword evidence="1" id="KW-0472">Membrane</keyword>
<feature type="transmembrane region" description="Helical" evidence="1">
    <location>
        <begin position="35"/>
        <end position="58"/>
    </location>
</feature>
<keyword evidence="1" id="KW-1133">Transmembrane helix</keyword>
<evidence type="ECO:0000313" key="3">
    <source>
        <dbReference type="Proteomes" id="UP000256329"/>
    </source>
</evidence>
<gene>
    <name evidence="2" type="ORF">DXX99_10170</name>
</gene>
<dbReference type="EMBL" id="QSLN01000026">
    <property type="protein sequence ID" value="RDV80941.1"/>
    <property type="molecule type" value="Genomic_DNA"/>
</dbReference>
<keyword evidence="3" id="KW-1185">Reference proteome</keyword>
<accession>A0A3D8P2R7</accession>
<organism evidence="2 3">
    <name type="scientific">Ammonifex thiophilus</name>
    <dbReference type="NCBI Taxonomy" id="444093"/>
    <lineage>
        <taxon>Bacteria</taxon>
        <taxon>Bacillati</taxon>
        <taxon>Bacillota</taxon>
        <taxon>Clostridia</taxon>
        <taxon>Thermoanaerobacterales</taxon>
        <taxon>Thermoanaerobacteraceae</taxon>
        <taxon>Ammonifex</taxon>
    </lineage>
</organism>
<reference evidence="2 3" key="1">
    <citation type="submission" date="2018-08" db="EMBL/GenBank/DDBJ databases">
        <title>Form III RuBisCO-mediated autotrophy in Thermodesulfobium bacteria.</title>
        <authorList>
            <person name="Toshchakov S.V."/>
            <person name="Kublanov I.V."/>
            <person name="Frolov E."/>
            <person name="Bonch-Osmolovskaya E.A."/>
            <person name="Tourova T.P."/>
            <person name="Chernych N.A."/>
            <person name="Lebedinsky A.V."/>
        </authorList>
    </citation>
    <scope>NUCLEOTIDE SEQUENCE [LARGE SCALE GENOMIC DNA]</scope>
    <source>
        <strain evidence="2 3">SR</strain>
    </source>
</reference>
<evidence type="ECO:0000313" key="2">
    <source>
        <dbReference type="EMBL" id="RDV80941.1"/>
    </source>
</evidence>
<protein>
    <submittedName>
        <fullName evidence="2">Uncharacterized protein</fullName>
    </submittedName>
</protein>
<name>A0A3D8P2R7_9THEO</name>
<feature type="transmembrane region" description="Helical" evidence="1">
    <location>
        <begin position="7"/>
        <end position="29"/>
    </location>
</feature>
<evidence type="ECO:0000256" key="1">
    <source>
        <dbReference type="SAM" id="Phobius"/>
    </source>
</evidence>
<sequence length="64" mass="7209">MTREKAIILLVLLLWSDIGAVIGVGLYLYLHCPQYWVLGTLAVAVLVLLANLAVYLVLWRRART</sequence>
<comment type="caution">
    <text evidence="2">The sequence shown here is derived from an EMBL/GenBank/DDBJ whole genome shotgun (WGS) entry which is preliminary data.</text>
</comment>